<dbReference type="Proteomes" id="UP000240987">
    <property type="component" value="Unassembled WGS sequence"/>
</dbReference>
<dbReference type="GO" id="GO:0003677">
    <property type="term" value="F:DNA binding"/>
    <property type="evidence" value="ECO:0007669"/>
    <property type="project" value="UniProtKB-KW"/>
</dbReference>
<evidence type="ECO:0000256" key="1">
    <source>
        <dbReference type="ARBA" id="ARBA00023125"/>
    </source>
</evidence>
<dbReference type="SUPFAM" id="SSF46955">
    <property type="entry name" value="Putative DNA-binding domain"/>
    <property type="match status" value="1"/>
</dbReference>
<dbReference type="Gene3D" id="1.10.1660.10">
    <property type="match status" value="1"/>
</dbReference>
<gene>
    <name evidence="3" type="ORF">C9J12_05940</name>
</gene>
<proteinExistence type="predicted"/>
<dbReference type="EMBL" id="PYMJ01000004">
    <property type="protein sequence ID" value="PSU50270.1"/>
    <property type="molecule type" value="Genomic_DNA"/>
</dbReference>
<dbReference type="RefSeq" id="WP_107241880.1">
    <property type="nucleotide sequence ID" value="NZ_PYMJ01000004.1"/>
</dbReference>
<dbReference type="InterPro" id="IPR009061">
    <property type="entry name" value="DNA-bd_dom_put_sf"/>
</dbReference>
<dbReference type="PRINTS" id="PR00040">
    <property type="entry name" value="HTHMERR"/>
</dbReference>
<comment type="caution">
    <text evidence="3">The sequence shown here is derived from an EMBL/GenBank/DDBJ whole genome shotgun (WGS) entry which is preliminary data.</text>
</comment>
<keyword evidence="4" id="KW-1185">Reference proteome</keyword>
<dbReference type="PANTHER" id="PTHR30204">
    <property type="entry name" value="REDOX-CYCLING DRUG-SENSING TRANSCRIPTIONAL ACTIVATOR SOXR"/>
    <property type="match status" value="1"/>
</dbReference>
<sequence>MRIQQAATVSGLSCHTLRFYEKSGLIYPISRDTAGHRFYREHDIRWLHFVQCLKSTGMPLKDIQQYAAKVGDTEHQAELLVKILRQHKLRLEKKVIETQSFLSDIEWKINHYQEIITEHQS</sequence>
<name>A0A2T3JMU2_9GAMM</name>
<dbReference type="GO" id="GO:0003700">
    <property type="term" value="F:DNA-binding transcription factor activity"/>
    <property type="evidence" value="ECO:0007669"/>
    <property type="project" value="InterPro"/>
</dbReference>
<dbReference type="AlphaFoldDB" id="A0A2T3JMU2"/>
<dbReference type="InterPro" id="IPR047057">
    <property type="entry name" value="MerR_fam"/>
</dbReference>
<dbReference type="PANTHER" id="PTHR30204:SF98">
    <property type="entry name" value="HTH-TYPE TRANSCRIPTIONAL REGULATOR ADHR"/>
    <property type="match status" value="1"/>
</dbReference>
<dbReference type="Pfam" id="PF13411">
    <property type="entry name" value="MerR_1"/>
    <property type="match status" value="1"/>
</dbReference>
<dbReference type="PROSITE" id="PS50937">
    <property type="entry name" value="HTH_MERR_2"/>
    <property type="match status" value="1"/>
</dbReference>
<reference evidence="3 4" key="1">
    <citation type="submission" date="2018-01" db="EMBL/GenBank/DDBJ databases">
        <title>Whole genome sequencing of Histamine producing bacteria.</title>
        <authorList>
            <person name="Butler K."/>
        </authorList>
    </citation>
    <scope>NUCLEOTIDE SEQUENCE [LARGE SCALE GENOMIC DNA]</scope>
    <source>
        <strain evidence="3 4">JCM 12947</strain>
    </source>
</reference>
<evidence type="ECO:0000259" key="2">
    <source>
        <dbReference type="PROSITE" id="PS50937"/>
    </source>
</evidence>
<dbReference type="CDD" id="cd01109">
    <property type="entry name" value="HTH_YyaN"/>
    <property type="match status" value="1"/>
</dbReference>
<accession>A0A2T3JMU2</accession>
<dbReference type="InterPro" id="IPR000551">
    <property type="entry name" value="MerR-type_HTH_dom"/>
</dbReference>
<dbReference type="SMART" id="SM00422">
    <property type="entry name" value="HTH_MERR"/>
    <property type="match status" value="1"/>
</dbReference>
<feature type="domain" description="HTH merR-type" evidence="2">
    <location>
        <begin position="1"/>
        <end position="69"/>
    </location>
</feature>
<evidence type="ECO:0000313" key="3">
    <source>
        <dbReference type="EMBL" id="PSU50270.1"/>
    </source>
</evidence>
<organism evidence="3 4">
    <name type="scientific">Photobacterium frigidiphilum</name>
    <dbReference type="NCBI Taxonomy" id="264736"/>
    <lineage>
        <taxon>Bacteria</taxon>
        <taxon>Pseudomonadati</taxon>
        <taxon>Pseudomonadota</taxon>
        <taxon>Gammaproteobacteria</taxon>
        <taxon>Vibrionales</taxon>
        <taxon>Vibrionaceae</taxon>
        <taxon>Photobacterium</taxon>
    </lineage>
</organism>
<evidence type="ECO:0000313" key="4">
    <source>
        <dbReference type="Proteomes" id="UP000240987"/>
    </source>
</evidence>
<keyword evidence="1" id="KW-0238">DNA-binding</keyword>
<dbReference type="OrthoDB" id="9808480at2"/>
<protein>
    <submittedName>
        <fullName evidence="3">MerR family transcriptional regulator</fullName>
    </submittedName>
</protein>